<dbReference type="InterPro" id="IPR027474">
    <property type="entry name" value="L-asparaginase_N"/>
</dbReference>
<evidence type="ECO:0000259" key="1">
    <source>
        <dbReference type="Pfam" id="PF00710"/>
    </source>
</evidence>
<dbReference type="EMBL" id="KZ308120">
    <property type="protein sequence ID" value="KAG8222016.1"/>
    <property type="molecule type" value="Genomic_DNA"/>
</dbReference>
<dbReference type="PANTHER" id="PTHR11707:SF28">
    <property type="entry name" value="60 KDA LYSOPHOSPHOLIPASE"/>
    <property type="match status" value="1"/>
</dbReference>
<feature type="domain" description="L-asparaginase N-terminal" evidence="1">
    <location>
        <begin position="37"/>
        <end position="131"/>
    </location>
</feature>
<accession>A0A8K0JSS5</accession>
<dbReference type="AlphaFoldDB" id="A0A8K0JSS5"/>
<protein>
    <recommendedName>
        <fullName evidence="1">L-asparaginase N-terminal domain-containing protein</fullName>
    </recommendedName>
</protein>
<dbReference type="Gene3D" id="3.40.50.1170">
    <property type="entry name" value="L-asparaginase, N-terminal domain"/>
    <property type="match status" value="1"/>
</dbReference>
<reference evidence="2" key="2">
    <citation type="submission" date="2017-10" db="EMBL/GenBank/DDBJ databases">
        <title>Ladona fulva Genome sequencing and assembly.</title>
        <authorList>
            <person name="Murali S."/>
            <person name="Richards S."/>
            <person name="Bandaranaike D."/>
            <person name="Bellair M."/>
            <person name="Blankenburg K."/>
            <person name="Chao H."/>
            <person name="Dinh H."/>
            <person name="Doddapaneni H."/>
            <person name="Dugan-Rocha S."/>
            <person name="Elkadiri S."/>
            <person name="Gnanaolivu R."/>
            <person name="Hernandez B."/>
            <person name="Skinner E."/>
            <person name="Javaid M."/>
            <person name="Lee S."/>
            <person name="Li M."/>
            <person name="Ming W."/>
            <person name="Munidasa M."/>
            <person name="Muniz J."/>
            <person name="Nguyen L."/>
            <person name="Hughes D."/>
            <person name="Osuji N."/>
            <person name="Pu L.-L."/>
            <person name="Puazo M."/>
            <person name="Qu C."/>
            <person name="Quiroz J."/>
            <person name="Raj R."/>
            <person name="Weissenberger G."/>
            <person name="Xin Y."/>
            <person name="Zou X."/>
            <person name="Han Y."/>
            <person name="Worley K."/>
            <person name="Muzny D."/>
            <person name="Gibbs R."/>
        </authorList>
    </citation>
    <scope>NUCLEOTIDE SEQUENCE</scope>
    <source>
        <strain evidence="2">Sampled in the wild</strain>
    </source>
</reference>
<keyword evidence="3" id="KW-1185">Reference proteome</keyword>
<sequence length="131" mass="14254">MHVGSMNGLSLPFFTKSGRRNSHVETITCDSKEESTVLVIYSGGTIGMLTNEAGALAPAANSLCHLLRRSPFLHDVEYARKRFGDAAAAAGNTPFVLPATKEKRRVLYSLIEYDPLLDSSCMTADEWTCIA</sequence>
<organism evidence="2 3">
    <name type="scientific">Ladona fulva</name>
    <name type="common">Scarce chaser dragonfly</name>
    <name type="synonym">Libellula fulva</name>
    <dbReference type="NCBI Taxonomy" id="123851"/>
    <lineage>
        <taxon>Eukaryota</taxon>
        <taxon>Metazoa</taxon>
        <taxon>Ecdysozoa</taxon>
        <taxon>Arthropoda</taxon>
        <taxon>Hexapoda</taxon>
        <taxon>Insecta</taxon>
        <taxon>Pterygota</taxon>
        <taxon>Palaeoptera</taxon>
        <taxon>Odonata</taxon>
        <taxon>Epiprocta</taxon>
        <taxon>Anisoptera</taxon>
        <taxon>Libelluloidea</taxon>
        <taxon>Libellulidae</taxon>
        <taxon>Ladona</taxon>
    </lineage>
</organism>
<proteinExistence type="predicted"/>
<reference evidence="2" key="1">
    <citation type="submission" date="2013-04" db="EMBL/GenBank/DDBJ databases">
        <authorList>
            <person name="Qu J."/>
            <person name="Murali S.C."/>
            <person name="Bandaranaike D."/>
            <person name="Bellair M."/>
            <person name="Blankenburg K."/>
            <person name="Chao H."/>
            <person name="Dinh H."/>
            <person name="Doddapaneni H."/>
            <person name="Downs B."/>
            <person name="Dugan-Rocha S."/>
            <person name="Elkadiri S."/>
            <person name="Gnanaolivu R.D."/>
            <person name="Hernandez B."/>
            <person name="Javaid M."/>
            <person name="Jayaseelan J.C."/>
            <person name="Lee S."/>
            <person name="Li M."/>
            <person name="Ming W."/>
            <person name="Munidasa M."/>
            <person name="Muniz J."/>
            <person name="Nguyen L."/>
            <person name="Ongeri F."/>
            <person name="Osuji N."/>
            <person name="Pu L.-L."/>
            <person name="Puazo M."/>
            <person name="Qu C."/>
            <person name="Quiroz J."/>
            <person name="Raj R."/>
            <person name="Weissenberger G."/>
            <person name="Xin Y."/>
            <person name="Zou X."/>
            <person name="Han Y."/>
            <person name="Richards S."/>
            <person name="Worley K."/>
            <person name="Muzny D."/>
            <person name="Gibbs R."/>
        </authorList>
    </citation>
    <scope>NUCLEOTIDE SEQUENCE</scope>
    <source>
        <strain evidence="2">Sampled in the wild</strain>
    </source>
</reference>
<evidence type="ECO:0000313" key="3">
    <source>
        <dbReference type="Proteomes" id="UP000792457"/>
    </source>
</evidence>
<feature type="non-terminal residue" evidence="2">
    <location>
        <position position="131"/>
    </location>
</feature>
<dbReference type="InterPro" id="IPR037152">
    <property type="entry name" value="L-asparaginase_N_sf"/>
</dbReference>
<name>A0A8K0JSS5_LADFU</name>
<dbReference type="PANTHER" id="PTHR11707">
    <property type="entry name" value="L-ASPARAGINASE"/>
    <property type="match status" value="1"/>
</dbReference>
<dbReference type="GO" id="GO:0004067">
    <property type="term" value="F:asparaginase activity"/>
    <property type="evidence" value="ECO:0007669"/>
    <property type="project" value="UniProtKB-UniRule"/>
</dbReference>
<dbReference type="PROSITE" id="PS51732">
    <property type="entry name" value="ASN_GLN_ASE_3"/>
    <property type="match status" value="1"/>
</dbReference>
<dbReference type="SUPFAM" id="SSF53774">
    <property type="entry name" value="Glutaminase/Asparaginase"/>
    <property type="match status" value="1"/>
</dbReference>
<dbReference type="Pfam" id="PF00710">
    <property type="entry name" value="Asparaginase"/>
    <property type="match status" value="1"/>
</dbReference>
<dbReference type="Proteomes" id="UP000792457">
    <property type="component" value="Unassembled WGS sequence"/>
</dbReference>
<evidence type="ECO:0000313" key="2">
    <source>
        <dbReference type="EMBL" id="KAG8222016.1"/>
    </source>
</evidence>
<comment type="caution">
    <text evidence="2">The sequence shown here is derived from an EMBL/GenBank/DDBJ whole genome shotgun (WGS) entry which is preliminary data.</text>
</comment>
<dbReference type="InterPro" id="IPR006034">
    <property type="entry name" value="Asparaginase/glutaminase-like"/>
</dbReference>
<gene>
    <name evidence="2" type="ORF">J437_LFUL002777</name>
</gene>
<dbReference type="OrthoDB" id="542841at2759"/>
<dbReference type="PIRSF" id="PIRSF500176">
    <property type="entry name" value="L_ASNase"/>
    <property type="match status" value="1"/>
</dbReference>
<dbReference type="InterPro" id="IPR036152">
    <property type="entry name" value="Asp/glu_Ase-like_sf"/>
</dbReference>
<dbReference type="PIRSF" id="PIRSF001220">
    <property type="entry name" value="L-ASNase_gatD"/>
    <property type="match status" value="1"/>
</dbReference>